<organism evidence="1 2">
    <name type="scientific">Leptospira ellinghausenii</name>
    <dbReference type="NCBI Taxonomy" id="1917822"/>
    <lineage>
        <taxon>Bacteria</taxon>
        <taxon>Pseudomonadati</taxon>
        <taxon>Spirochaetota</taxon>
        <taxon>Spirochaetia</taxon>
        <taxon>Leptospirales</taxon>
        <taxon>Leptospiraceae</taxon>
        <taxon>Leptospira</taxon>
    </lineage>
</organism>
<dbReference type="AlphaFoldDB" id="A0A2P2DIG3"/>
<reference evidence="2" key="1">
    <citation type="journal article" date="2019" name="Microbiol. Immunol.">
        <title>Molecular and phenotypic characterization of Leptospira johnsonii sp. nov., Leptospira ellinghausenii sp. nov. and Leptospira ryugenii sp. nov. isolated from soil and water in Japan.</title>
        <authorList>
            <person name="Masuzawa T."/>
            <person name="Saito M."/>
            <person name="Nakao R."/>
            <person name="Nikaido Y."/>
            <person name="Matsumoto M."/>
            <person name="Ogawa M."/>
            <person name="Yokoyama M."/>
            <person name="Hidaka Y."/>
            <person name="Tomita J."/>
            <person name="Sakakibara K."/>
            <person name="Suzuki K."/>
            <person name="Yasuda S."/>
            <person name="Sato H."/>
            <person name="Yamaguchi M."/>
            <person name="Yoshida S.I."/>
            <person name="Koizumi N."/>
            <person name="Kawamura Y."/>
        </authorList>
    </citation>
    <scope>NUCLEOTIDE SEQUENCE [LARGE SCALE GENOMIC DNA]</scope>
    <source>
        <strain evidence="2">E18</strain>
    </source>
</reference>
<dbReference type="Proteomes" id="UP000245206">
    <property type="component" value="Unassembled WGS sequence"/>
</dbReference>
<proteinExistence type="predicted"/>
<evidence type="ECO:0000313" key="2">
    <source>
        <dbReference type="Proteomes" id="UP000245206"/>
    </source>
</evidence>
<dbReference type="EMBL" id="BFAZ01000011">
    <property type="protein sequence ID" value="GBF44360.1"/>
    <property type="molecule type" value="Genomic_DNA"/>
</dbReference>
<evidence type="ECO:0000313" key="1">
    <source>
        <dbReference type="EMBL" id="GBF44360.1"/>
    </source>
</evidence>
<accession>A0A2P2DIG3</accession>
<comment type="caution">
    <text evidence="1">The sequence shown here is derived from an EMBL/GenBank/DDBJ whole genome shotgun (WGS) entry which is preliminary data.</text>
</comment>
<keyword evidence="2" id="KW-1185">Reference proteome</keyword>
<gene>
    <name evidence="1" type="ORF">LPTSP2_36630</name>
</gene>
<sequence length="59" mass="7107">MIYCNEVMPRITLDLDDDSYELLESDRGEMSQQKYMIRLLKEFQLHISIKRRKKEGKNG</sequence>
<protein>
    <submittedName>
        <fullName evidence="1">Uncharacterized protein</fullName>
    </submittedName>
</protein>
<name>A0A2P2DIG3_9LEPT</name>